<evidence type="ECO:0000313" key="2">
    <source>
        <dbReference type="Proteomes" id="UP000287394"/>
    </source>
</evidence>
<proteinExistence type="predicted"/>
<protein>
    <submittedName>
        <fullName evidence="1">Uncharacterized protein</fullName>
    </submittedName>
</protein>
<dbReference type="KEGG" id="ccot:CCAX7_000550"/>
<dbReference type="Proteomes" id="UP000287394">
    <property type="component" value="Chromosome"/>
</dbReference>
<reference evidence="1 2" key="1">
    <citation type="journal article" date="2019" name="Int. J. Syst. Evol. Microbiol.">
        <title>Capsulimonas corticalis gen. nov., sp. nov., an aerobic capsulated bacterium, of a novel bacterial order, Capsulimonadales ord. nov., of the class Armatimonadia of the phylum Armatimonadetes.</title>
        <authorList>
            <person name="Li J."/>
            <person name="Kudo C."/>
            <person name="Tonouchi A."/>
        </authorList>
    </citation>
    <scope>NUCLEOTIDE SEQUENCE [LARGE SCALE GENOMIC DNA]</scope>
    <source>
        <strain evidence="1 2">AX-7</strain>
    </source>
</reference>
<dbReference type="AlphaFoldDB" id="A0A402CR69"/>
<dbReference type="EMBL" id="AP025739">
    <property type="protein sequence ID" value="BDI28004.1"/>
    <property type="molecule type" value="Genomic_DNA"/>
</dbReference>
<accession>A0A402CR69</accession>
<organism evidence="1 2">
    <name type="scientific">Capsulimonas corticalis</name>
    <dbReference type="NCBI Taxonomy" id="2219043"/>
    <lineage>
        <taxon>Bacteria</taxon>
        <taxon>Bacillati</taxon>
        <taxon>Armatimonadota</taxon>
        <taxon>Armatimonadia</taxon>
        <taxon>Capsulimonadales</taxon>
        <taxon>Capsulimonadaceae</taxon>
        <taxon>Capsulimonas</taxon>
    </lineage>
</organism>
<gene>
    <name evidence="1" type="ORF">CCAX7_000550</name>
</gene>
<keyword evidence="2" id="KW-1185">Reference proteome</keyword>
<evidence type="ECO:0000313" key="1">
    <source>
        <dbReference type="EMBL" id="BDI28004.1"/>
    </source>
</evidence>
<sequence length="127" mass="14588">MSTVMTPYEVLNAIRTNTYQPPVYTENGPTNPTKIPGDDLLGEARRLNRSCGRQIEFLRTGEVHAKLTRPQMVEKCRQTIAHLENVCQQLDPGTTDGYDDPDDEFADHCVETWKYEIAQQERPVHER</sequence>
<name>A0A402CR69_9BACT</name>